<dbReference type="InterPro" id="IPR018822">
    <property type="entry name" value="UPF0646"/>
</dbReference>
<feature type="region of interest" description="Disordered" evidence="1">
    <location>
        <begin position="85"/>
        <end position="302"/>
    </location>
</feature>
<dbReference type="OrthoDB" id="5339076at2759"/>
<feature type="compositionally biased region" description="Acidic residues" evidence="1">
    <location>
        <begin position="219"/>
        <end position="243"/>
    </location>
</feature>
<feature type="region of interest" description="Disordered" evidence="1">
    <location>
        <begin position="781"/>
        <end position="813"/>
    </location>
</feature>
<keyword evidence="3" id="KW-1185">Reference proteome</keyword>
<feature type="region of interest" description="Disordered" evidence="1">
    <location>
        <begin position="38"/>
        <end position="68"/>
    </location>
</feature>
<comment type="caution">
    <text evidence="2">The sequence shown here is derived from an EMBL/GenBank/DDBJ whole genome shotgun (WGS) entry which is preliminary data.</text>
</comment>
<reference evidence="2 3" key="1">
    <citation type="journal article" date="2016" name="Genome Biol. Evol.">
        <title>Divergent and convergent evolution of fungal pathogenicity.</title>
        <authorList>
            <person name="Shang Y."/>
            <person name="Xiao G."/>
            <person name="Zheng P."/>
            <person name="Cen K."/>
            <person name="Zhan S."/>
            <person name="Wang C."/>
        </authorList>
    </citation>
    <scope>NUCLEOTIDE SEQUENCE [LARGE SCALE GENOMIC DNA]</scope>
    <source>
        <strain evidence="2 3">RCEF 264</strain>
    </source>
</reference>
<feature type="compositionally biased region" description="Basic and acidic residues" evidence="1">
    <location>
        <begin position="526"/>
        <end position="542"/>
    </location>
</feature>
<dbReference type="AlphaFoldDB" id="A0A168A1W6"/>
<name>A0A168A1W6_9HYPO</name>
<dbReference type="Pfam" id="PF10336">
    <property type="entry name" value="DUF2420"/>
    <property type="match status" value="1"/>
</dbReference>
<proteinExistence type="predicted"/>
<feature type="region of interest" description="Disordered" evidence="1">
    <location>
        <begin position="456"/>
        <end position="483"/>
    </location>
</feature>
<feature type="compositionally biased region" description="Acidic residues" evidence="1">
    <location>
        <begin position="555"/>
        <end position="572"/>
    </location>
</feature>
<gene>
    <name evidence="2" type="ORF">SPI_00336</name>
</gene>
<evidence type="ECO:0000256" key="1">
    <source>
        <dbReference type="SAM" id="MobiDB-lite"/>
    </source>
</evidence>
<accession>A0A168A1W6</accession>
<evidence type="ECO:0000313" key="3">
    <source>
        <dbReference type="Proteomes" id="UP000076874"/>
    </source>
</evidence>
<feature type="compositionally biased region" description="Acidic residues" evidence="1">
    <location>
        <begin position="271"/>
        <end position="294"/>
    </location>
</feature>
<feature type="compositionally biased region" description="Acidic residues" evidence="1">
    <location>
        <begin position="85"/>
        <end position="94"/>
    </location>
</feature>
<feature type="compositionally biased region" description="Acidic residues" evidence="1">
    <location>
        <begin position="125"/>
        <end position="135"/>
    </location>
</feature>
<protein>
    <submittedName>
        <fullName evidence="2">Uncharacterized protein</fullName>
    </submittedName>
</protein>
<feature type="compositionally biased region" description="Polar residues" evidence="1">
    <location>
        <begin position="209"/>
        <end position="218"/>
    </location>
</feature>
<dbReference type="STRING" id="1081102.A0A168A1W6"/>
<feature type="region of interest" description="Disordered" evidence="1">
    <location>
        <begin position="511"/>
        <end position="746"/>
    </location>
</feature>
<dbReference type="Proteomes" id="UP000076874">
    <property type="component" value="Unassembled WGS sequence"/>
</dbReference>
<feature type="compositionally biased region" description="Basic residues" evidence="1">
    <location>
        <begin position="804"/>
        <end position="813"/>
    </location>
</feature>
<feature type="compositionally biased region" description="Basic and acidic residues" evidence="1">
    <location>
        <begin position="177"/>
        <end position="187"/>
    </location>
</feature>
<feature type="compositionally biased region" description="Polar residues" evidence="1">
    <location>
        <begin position="688"/>
        <end position="708"/>
    </location>
</feature>
<feature type="compositionally biased region" description="Basic and acidic residues" evidence="1">
    <location>
        <begin position="244"/>
        <end position="270"/>
    </location>
</feature>
<evidence type="ECO:0000313" key="2">
    <source>
        <dbReference type="EMBL" id="OAA68141.1"/>
    </source>
</evidence>
<sequence>MAAISPEAITAIHAEEIDFSLDADLHAGNSAGDDYDFDLGGIEGKDADGQADEQSENSLLENGANLPSEMPTAALTNIEMDNDVDEIGYEDEGDNAAALEPPQKAYDIAEEQSTENTETSKHAEDGDEIGYEEVEPTSVTHDDVRAPINDEEHTDPQQAEQGGNNDHIDFEFEVEGDENKGYEHGESGEEDEEEGKRAPEIDDYDHESSMQQRSSVQGTEEDENEEAGETDEEEEDDDEEEEAKLERDENYHRQTAKSDHDESDETGPHYDDEDDENDENDENEEDDFDEDEDSVSPSGSWHAGFDRLQNFYPKSTFDVMVTWGDQVCPLFKAPNDDDPDSFYLEDPEALNYPLSKFLQRIRGSIASWVNGGDEVFIRVDDLGLEFGETTTEALLNQVTFLNLLALHNTLIKNDDSTALKSVHITLGTRPNCLLRLKELVNGAGSGKGLSMFQQAQASLDISSDDSSENEAGTNESSPEDELEDMIEEDEGGALISDTDAVDAADVDMAGSLDDTVGSESALQETVGERIDPPTHSPVHENQEATDNDGAVFGTEQDEIDFTEFTNEEDEGTDGVLLGSVGASDPTMTEAPKEERSLVDHGNELSGDLSADAEIAGHDDELDFLEDIRGTNGNLGEEQNDQEGIRPNPVSGPQTTDNQQQDNDDDFLDLHGDIADNTVSTEALEASGSKETTTNNADSSVDTSATATLDNDEIDYEDGHATGPGFESKDDAQAAVGQHLGQPGAEDAPVAEAVAGAGVDEIDWDDGDKNGALSGKEANLALASSKRTREADEHDDLLDGSPDFKRHRTGNSPL</sequence>
<feature type="compositionally biased region" description="Basic and acidic residues" evidence="1">
    <location>
        <begin position="590"/>
        <end position="602"/>
    </location>
</feature>
<dbReference type="EMBL" id="AZHD01000001">
    <property type="protein sequence ID" value="OAA68141.1"/>
    <property type="molecule type" value="Genomic_DNA"/>
</dbReference>
<organism evidence="2 3">
    <name type="scientific">Niveomyces insectorum RCEF 264</name>
    <dbReference type="NCBI Taxonomy" id="1081102"/>
    <lineage>
        <taxon>Eukaryota</taxon>
        <taxon>Fungi</taxon>
        <taxon>Dikarya</taxon>
        <taxon>Ascomycota</taxon>
        <taxon>Pezizomycotina</taxon>
        <taxon>Sordariomycetes</taxon>
        <taxon>Hypocreomycetidae</taxon>
        <taxon>Hypocreales</taxon>
        <taxon>Cordycipitaceae</taxon>
        <taxon>Niveomyces</taxon>
    </lineage>
</organism>
<feature type="compositionally biased region" description="Basic and acidic residues" evidence="1">
    <location>
        <begin position="140"/>
        <end position="155"/>
    </location>
</feature>